<name>A0A426Q264_9CORY</name>
<accession>A0A426Q264</accession>
<dbReference type="EMBL" id="PQNQ01000074">
    <property type="protein sequence ID" value="RRQ01182.1"/>
    <property type="molecule type" value="Genomic_DNA"/>
</dbReference>
<dbReference type="Proteomes" id="UP000278422">
    <property type="component" value="Unassembled WGS sequence"/>
</dbReference>
<comment type="caution">
    <text evidence="1">The sequence shown here is derived from an EMBL/GenBank/DDBJ whole genome shotgun (WGS) entry which is preliminary data.</text>
</comment>
<organism evidence="1 2">
    <name type="scientific">Corynebacterium bovis</name>
    <dbReference type="NCBI Taxonomy" id="36808"/>
    <lineage>
        <taxon>Bacteria</taxon>
        <taxon>Bacillati</taxon>
        <taxon>Actinomycetota</taxon>
        <taxon>Actinomycetes</taxon>
        <taxon>Mycobacteriales</taxon>
        <taxon>Corynebacteriaceae</taxon>
        <taxon>Corynebacterium</taxon>
    </lineage>
</organism>
<evidence type="ECO:0000313" key="2">
    <source>
        <dbReference type="Proteomes" id="UP000278422"/>
    </source>
</evidence>
<evidence type="ECO:0000313" key="1">
    <source>
        <dbReference type="EMBL" id="RRQ01182.1"/>
    </source>
</evidence>
<keyword evidence="2" id="KW-1185">Reference proteome</keyword>
<gene>
    <name evidence="1" type="ORF">CXF42_11125</name>
</gene>
<proteinExistence type="predicted"/>
<protein>
    <submittedName>
        <fullName evidence="1">Uncharacterized protein</fullName>
    </submittedName>
</protein>
<sequence>MSTLQFPDRSALTICHTVRLSWTLVSGRRLKAPSSILRAIVAPPWVGLHQPVPLTRRRPSASGTWATSTSVSGVEGVQETVVRSGSTHGTPPTVTGAEISERVARAASAPGPVRPAAALTVSFWPGTTGTPPSVGRSTVASNVPSGRTVTSCQMVGSGRPVTGWSRTPVLRAYCPLRPSGAGRV</sequence>
<dbReference type="AlphaFoldDB" id="A0A426Q264"/>
<reference evidence="1 2" key="1">
    <citation type="submission" date="2018-01" db="EMBL/GenBank/DDBJ databases">
        <title>Twenty Corynebacterium bovis Genomes.</title>
        <authorList>
            <person name="Gulvik C.A."/>
        </authorList>
    </citation>
    <scope>NUCLEOTIDE SEQUENCE [LARGE SCALE GENOMIC DNA]</scope>
    <source>
        <strain evidence="1 2">16-2004</strain>
    </source>
</reference>